<reference evidence="2" key="1">
    <citation type="journal article" date="2019" name="Int. J. Syst. Evol. Microbiol.">
        <title>The Global Catalogue of Microorganisms (GCM) 10K type strain sequencing project: providing services to taxonomists for standard genome sequencing and annotation.</title>
        <authorList>
            <consortium name="The Broad Institute Genomics Platform"/>
            <consortium name="The Broad Institute Genome Sequencing Center for Infectious Disease"/>
            <person name="Wu L."/>
            <person name="Ma J."/>
        </authorList>
    </citation>
    <scope>NUCLEOTIDE SEQUENCE [LARGE SCALE GENOMIC DNA]</scope>
    <source>
        <strain evidence="2">CGMCC 1.15772</strain>
    </source>
</reference>
<comment type="caution">
    <text evidence="1">The sequence shown here is derived from an EMBL/GenBank/DDBJ whole genome shotgun (WGS) entry which is preliminary data.</text>
</comment>
<gene>
    <name evidence="1" type="ORF">ACFP81_07790</name>
</gene>
<accession>A0ABW1YF80</accession>
<dbReference type="RefSeq" id="WP_380082934.1">
    <property type="nucleotide sequence ID" value="NZ_JBHSWD010000001.1"/>
</dbReference>
<dbReference type="EMBL" id="JBHSWD010000001">
    <property type="protein sequence ID" value="MFC6591917.1"/>
    <property type="molecule type" value="Genomic_DNA"/>
</dbReference>
<dbReference type="Proteomes" id="UP001596297">
    <property type="component" value="Unassembled WGS sequence"/>
</dbReference>
<name>A0ABW1YF80_9DEIO</name>
<keyword evidence="2" id="KW-1185">Reference proteome</keyword>
<proteinExistence type="predicted"/>
<protein>
    <submittedName>
        <fullName evidence="1">Uncharacterized protein</fullName>
    </submittedName>
</protein>
<evidence type="ECO:0000313" key="1">
    <source>
        <dbReference type="EMBL" id="MFC6591917.1"/>
    </source>
</evidence>
<sequence>MTPTDLPTQATLHHLLIREGFTSGAEVVAWADGWILRLDSWSEELTDISLSGGNGGKILSALGRLALPTLSQQAFGHLCGLLLARLEADAGELSAVNSLLWRVHYDGFHGVRPLEFEPTVGLCWFHEWENLIPDCLQDMTPDELRREVTDFLRFYAPPAS</sequence>
<evidence type="ECO:0000313" key="2">
    <source>
        <dbReference type="Proteomes" id="UP001596297"/>
    </source>
</evidence>
<organism evidence="1 2">
    <name type="scientific">Deinococcus lacus</name>
    <dbReference type="NCBI Taxonomy" id="392561"/>
    <lineage>
        <taxon>Bacteria</taxon>
        <taxon>Thermotogati</taxon>
        <taxon>Deinococcota</taxon>
        <taxon>Deinococci</taxon>
        <taxon>Deinococcales</taxon>
        <taxon>Deinococcaceae</taxon>
        <taxon>Deinococcus</taxon>
    </lineage>
</organism>